<accession>A0A381PGC9</accession>
<dbReference type="EMBL" id="UINC01000972">
    <property type="protein sequence ID" value="SUZ65990.1"/>
    <property type="molecule type" value="Genomic_DNA"/>
</dbReference>
<dbReference type="Gene3D" id="1.25.40.10">
    <property type="entry name" value="Tetratricopeptide repeat domain"/>
    <property type="match status" value="1"/>
</dbReference>
<reference evidence="2" key="1">
    <citation type="submission" date="2018-05" db="EMBL/GenBank/DDBJ databases">
        <authorList>
            <person name="Lanie J.A."/>
            <person name="Ng W.-L."/>
            <person name="Kazmierczak K.M."/>
            <person name="Andrzejewski T.M."/>
            <person name="Davidsen T.M."/>
            <person name="Wayne K.J."/>
            <person name="Tettelin H."/>
            <person name="Glass J.I."/>
            <person name="Rusch D."/>
            <person name="Podicherti R."/>
            <person name="Tsui H.-C.T."/>
            <person name="Winkler M.E."/>
        </authorList>
    </citation>
    <scope>NUCLEOTIDE SEQUENCE</scope>
</reference>
<dbReference type="InterPro" id="IPR019734">
    <property type="entry name" value="TPR_rpt"/>
</dbReference>
<dbReference type="PROSITE" id="PS50005">
    <property type="entry name" value="TPR"/>
    <property type="match status" value="1"/>
</dbReference>
<name>A0A381PGC9_9ZZZZ</name>
<feature type="region of interest" description="Disordered" evidence="1">
    <location>
        <begin position="1"/>
        <end position="185"/>
    </location>
</feature>
<organism evidence="2">
    <name type="scientific">marine metagenome</name>
    <dbReference type="NCBI Taxonomy" id="408172"/>
    <lineage>
        <taxon>unclassified sequences</taxon>
        <taxon>metagenomes</taxon>
        <taxon>ecological metagenomes</taxon>
    </lineage>
</organism>
<proteinExistence type="predicted"/>
<feature type="compositionally biased region" description="Basic and acidic residues" evidence="1">
    <location>
        <begin position="50"/>
        <end position="81"/>
    </location>
</feature>
<feature type="compositionally biased region" description="Basic and acidic residues" evidence="1">
    <location>
        <begin position="145"/>
        <end position="160"/>
    </location>
</feature>
<dbReference type="AlphaFoldDB" id="A0A381PGC9"/>
<evidence type="ECO:0000256" key="1">
    <source>
        <dbReference type="SAM" id="MobiDB-lite"/>
    </source>
</evidence>
<sequence length="378" mass="42651">MDRNFGSVGAAGPSKFCWQGNRPLSDRIRSLTPLAWTDVNDRTGRRKNSGRGDQKRSGGPQRKDRNTARKPSRGDGRRDSRTGSSSRRTNSPKENRGPGVEKPERHFGSNARGSKWGGVARRGAHNASIDTGAPRPAAEELPPPTRKDHDRWERVGDHSSKPRSRRRPPQMPLPELDAAHTRHLSKRDRERLLKQLREAGQQFLSDRFGAVDDILRPLIKKHPQVPDLHELYGLTLYRLGRWNQAVARLQTFTDMTGSIDQLPVMADCYRALGNSEEVRRLWDELRLAGPEAAIITEGRIVMAGTLADTGDLAGGIRLLEQGPIRPKRARDYHLRLWYALSDLYEKAGDYQRARRGFERIQKIEAGYADVEDRLASLS</sequence>
<dbReference type="InterPro" id="IPR011990">
    <property type="entry name" value="TPR-like_helical_dom_sf"/>
</dbReference>
<evidence type="ECO:0008006" key="3">
    <source>
        <dbReference type="Google" id="ProtNLM"/>
    </source>
</evidence>
<gene>
    <name evidence="2" type="ORF">METZ01_LOCUS18844</name>
</gene>
<protein>
    <recommendedName>
        <fullName evidence="3">Tetratricopeptide repeat protein</fullName>
    </recommendedName>
</protein>
<feature type="compositionally biased region" description="Basic and acidic residues" evidence="1">
    <location>
        <begin position="91"/>
        <end position="107"/>
    </location>
</feature>
<evidence type="ECO:0000313" key="2">
    <source>
        <dbReference type="EMBL" id="SUZ65990.1"/>
    </source>
</evidence>
<dbReference type="SUPFAM" id="SSF48452">
    <property type="entry name" value="TPR-like"/>
    <property type="match status" value="1"/>
</dbReference>